<dbReference type="EMBL" id="GGEC01048887">
    <property type="protein sequence ID" value="MBX29371.1"/>
    <property type="molecule type" value="Transcribed_RNA"/>
</dbReference>
<accession>A0A2P2MGL4</accession>
<reference evidence="1" key="1">
    <citation type="submission" date="2018-02" db="EMBL/GenBank/DDBJ databases">
        <title>Rhizophora mucronata_Transcriptome.</title>
        <authorList>
            <person name="Meera S.P."/>
            <person name="Sreeshan A."/>
            <person name="Augustine A."/>
        </authorList>
    </citation>
    <scope>NUCLEOTIDE SEQUENCE</scope>
    <source>
        <tissue evidence="1">Leaf</tissue>
    </source>
</reference>
<proteinExistence type="predicted"/>
<sequence length="113" mass="12263">MSGLRGVGTDSDSTTIPFSCPNYMSAIGTEFSLNPAMTPSSCIDESGFLQSPENADQVNPPTGTFVKVSCLVFLTNVQTCFTLVGLHKECILISIVPFIFCDLSYLFICCPYR</sequence>
<dbReference type="AlphaFoldDB" id="A0A2P2MGL4"/>
<evidence type="ECO:0000313" key="1">
    <source>
        <dbReference type="EMBL" id="MBX29371.1"/>
    </source>
</evidence>
<organism evidence="1">
    <name type="scientific">Rhizophora mucronata</name>
    <name type="common">Asiatic mangrove</name>
    <dbReference type="NCBI Taxonomy" id="61149"/>
    <lineage>
        <taxon>Eukaryota</taxon>
        <taxon>Viridiplantae</taxon>
        <taxon>Streptophyta</taxon>
        <taxon>Embryophyta</taxon>
        <taxon>Tracheophyta</taxon>
        <taxon>Spermatophyta</taxon>
        <taxon>Magnoliopsida</taxon>
        <taxon>eudicotyledons</taxon>
        <taxon>Gunneridae</taxon>
        <taxon>Pentapetalae</taxon>
        <taxon>rosids</taxon>
        <taxon>fabids</taxon>
        <taxon>Malpighiales</taxon>
        <taxon>Rhizophoraceae</taxon>
        <taxon>Rhizophora</taxon>
    </lineage>
</organism>
<name>A0A2P2MGL4_RHIMU</name>
<protein>
    <submittedName>
        <fullName evidence="1">Auxin response factor</fullName>
    </submittedName>
</protein>